<dbReference type="RefSeq" id="WP_200387460.1">
    <property type="nucleotide sequence ID" value="NZ_NRSD01000006.1"/>
</dbReference>
<comment type="caution">
    <text evidence="1">The sequence shown here is derived from an EMBL/GenBank/DDBJ whole genome shotgun (WGS) entry which is preliminary data.</text>
</comment>
<evidence type="ECO:0000313" key="2">
    <source>
        <dbReference type="Proteomes" id="UP001138802"/>
    </source>
</evidence>
<accession>A0A9X0WHK7</accession>
<evidence type="ECO:0000313" key="1">
    <source>
        <dbReference type="EMBL" id="MBK1644665.1"/>
    </source>
</evidence>
<proteinExistence type="predicted"/>
<dbReference type="PANTHER" id="PTHR30302">
    <property type="entry name" value="HYDROGENASE 1 MATURATION PROTEASE"/>
    <property type="match status" value="1"/>
</dbReference>
<protein>
    <submittedName>
        <fullName evidence="1">Hydrogenase maturation protease</fullName>
    </submittedName>
</protein>
<organism evidence="1 2">
    <name type="scientific">Thiocapsa imhoffii</name>
    <dbReference type="NCBI Taxonomy" id="382777"/>
    <lineage>
        <taxon>Bacteria</taxon>
        <taxon>Pseudomonadati</taxon>
        <taxon>Pseudomonadota</taxon>
        <taxon>Gammaproteobacteria</taxon>
        <taxon>Chromatiales</taxon>
        <taxon>Chromatiaceae</taxon>
        <taxon>Thiocapsa</taxon>
    </lineage>
</organism>
<dbReference type="PANTHER" id="PTHR30302:SF5">
    <property type="entry name" value="SLR1876 PROTEIN"/>
    <property type="match status" value="1"/>
</dbReference>
<dbReference type="InterPro" id="IPR000671">
    <property type="entry name" value="Peptidase_A31"/>
</dbReference>
<keyword evidence="1" id="KW-0378">Hydrolase</keyword>
<keyword evidence="2" id="KW-1185">Reference proteome</keyword>
<dbReference type="GO" id="GO:0016485">
    <property type="term" value="P:protein processing"/>
    <property type="evidence" value="ECO:0007669"/>
    <property type="project" value="TreeGrafter"/>
</dbReference>
<dbReference type="Gene3D" id="3.40.50.1450">
    <property type="entry name" value="HybD-like"/>
    <property type="match status" value="1"/>
</dbReference>
<dbReference type="GO" id="GO:0008047">
    <property type="term" value="F:enzyme activator activity"/>
    <property type="evidence" value="ECO:0007669"/>
    <property type="project" value="InterPro"/>
</dbReference>
<sequence length="182" mass="19272">MDGSAPPSAPSSAQVLIIGYGSPIRGDDAIGPLVADRLARDGVPAGVTVLSRHILTAELVADLIERDRVIFLDAAVAGAPGTVRCQRLHPDAHAISTMAHFLDPRELLAWCETLYGRVPETYLVTVTGASFDYDHYRLTPQAEAAIPPMLELIRALMLGTASEQAGCHGGDRPVGQDPAARV</sequence>
<gene>
    <name evidence="1" type="ORF">CKO25_08375</name>
</gene>
<dbReference type="Proteomes" id="UP001138802">
    <property type="component" value="Unassembled WGS sequence"/>
</dbReference>
<keyword evidence="1" id="KW-0645">Protease</keyword>
<name>A0A9X0WHK7_9GAMM</name>
<dbReference type="NCBIfam" id="TIGR00072">
    <property type="entry name" value="hydrog_prot"/>
    <property type="match status" value="1"/>
</dbReference>
<dbReference type="InterPro" id="IPR023430">
    <property type="entry name" value="Pept_HybD-like_dom_sf"/>
</dbReference>
<dbReference type="EMBL" id="NRSD01000006">
    <property type="protein sequence ID" value="MBK1644665.1"/>
    <property type="molecule type" value="Genomic_DNA"/>
</dbReference>
<reference evidence="1 2" key="1">
    <citation type="journal article" date="2020" name="Microorganisms">
        <title>Osmotic Adaptation and Compatible Solute Biosynthesis of Phototrophic Bacteria as Revealed from Genome Analyses.</title>
        <authorList>
            <person name="Imhoff J.F."/>
            <person name="Rahn T."/>
            <person name="Kunzel S."/>
            <person name="Keller A."/>
            <person name="Neulinger S.C."/>
        </authorList>
    </citation>
    <scope>NUCLEOTIDE SEQUENCE [LARGE SCALE GENOMIC DNA]</scope>
    <source>
        <strain evidence="1 2">DSM 21303</strain>
    </source>
</reference>
<dbReference type="GO" id="GO:0004175">
    <property type="term" value="F:endopeptidase activity"/>
    <property type="evidence" value="ECO:0007669"/>
    <property type="project" value="TreeGrafter"/>
</dbReference>
<dbReference type="Pfam" id="PF01750">
    <property type="entry name" value="HycI"/>
    <property type="match status" value="1"/>
</dbReference>
<dbReference type="AlphaFoldDB" id="A0A9X0WHK7"/>
<dbReference type="SUPFAM" id="SSF53163">
    <property type="entry name" value="HybD-like"/>
    <property type="match status" value="1"/>
</dbReference>